<proteinExistence type="predicted"/>
<dbReference type="SMART" id="SM00504">
    <property type="entry name" value="Ubox"/>
    <property type="match status" value="1"/>
</dbReference>
<feature type="repeat" description="ARM" evidence="7">
    <location>
        <begin position="389"/>
        <end position="431"/>
    </location>
</feature>
<keyword evidence="10" id="KW-1185">Reference proteome</keyword>
<evidence type="ECO:0000256" key="6">
    <source>
        <dbReference type="ARBA" id="ARBA00022786"/>
    </source>
</evidence>
<dbReference type="InterPro" id="IPR045210">
    <property type="entry name" value="RING-Ubox_PUB"/>
</dbReference>
<accession>A0A2I0AZR2</accession>
<dbReference type="InterPro" id="IPR016024">
    <property type="entry name" value="ARM-type_fold"/>
</dbReference>
<sequence>MATAAVESRKTDKLLSLARELAAVGGNACGSGSVAAESVRLARKVLLLIHLLEEIRDFAARNGGDGESTLSPDSPWSCISQLALSLDTARRFMLLQRRHDSGESSVGDLVNKNIAIQYQYVTWLLEKVLGNISYDFFKISNEVQEEVQLVRAQLRRETKKGAVVNLNIFQEVYRIFSSARVKTLKRQSLFKLEAVEEFEHIRNIDPDLGNIIILIAKVSGKSIYDAKRMTPNLMEKLKNAAHSDVKLSNTVEPDSLVIPEDFRCPISLELMRDPVIVSTGQRWIDCGNRTCPKTQQKLQHLTLTPNYVLRSLIMQFCEVHGIDKAPKSTSGRTRTDGSFQEISGDRSSMETLVSKLTSRSTDEQRSAAGKIRLLAKRSMENRILIAESGAIPHLICLLHVNDQKTQEHAVTSLLNLSIYDQNKQTIILSGAISSITHVLRNGSMEARENAAATIYSLSLIDENKITIGGTPGAIKALVELLEKGSSRGKKDAATALFNLCICQGNKPRAIKAGILKPLVEMLKDSSANMMLDEALSILALIVSHQDGREAMKKLNMIPVLIDFLRAGQARNKENAAAVLLALCKKDSESLARIGRLGAVIPLTEVANNGTERAKRKANSLLEQLHNLKIL</sequence>
<dbReference type="SUPFAM" id="SSF48371">
    <property type="entry name" value="ARM repeat"/>
    <property type="match status" value="1"/>
</dbReference>
<dbReference type="InterPro" id="IPR000225">
    <property type="entry name" value="Armadillo"/>
</dbReference>
<evidence type="ECO:0000259" key="8">
    <source>
        <dbReference type="PROSITE" id="PS51698"/>
    </source>
</evidence>
<dbReference type="Pfam" id="PF25598">
    <property type="entry name" value="ARM_PUB"/>
    <property type="match status" value="1"/>
</dbReference>
<evidence type="ECO:0000313" key="10">
    <source>
        <dbReference type="Proteomes" id="UP000236161"/>
    </source>
</evidence>
<dbReference type="GO" id="GO:0061630">
    <property type="term" value="F:ubiquitin protein ligase activity"/>
    <property type="evidence" value="ECO:0007669"/>
    <property type="project" value="UniProtKB-EC"/>
</dbReference>
<protein>
    <recommendedName>
        <fullName evidence="3">RING-type E3 ubiquitin transferase</fullName>
        <ecNumber evidence="3">2.3.2.27</ecNumber>
    </recommendedName>
</protein>
<keyword evidence="4" id="KW-0808">Transferase</keyword>
<dbReference type="InterPro" id="IPR013083">
    <property type="entry name" value="Znf_RING/FYVE/PHD"/>
</dbReference>
<dbReference type="InterPro" id="IPR003613">
    <property type="entry name" value="Ubox_domain"/>
</dbReference>
<reference evidence="9 10" key="1">
    <citation type="journal article" date="2017" name="Nature">
        <title>The Apostasia genome and the evolution of orchids.</title>
        <authorList>
            <person name="Zhang G.Q."/>
            <person name="Liu K.W."/>
            <person name="Li Z."/>
            <person name="Lohaus R."/>
            <person name="Hsiao Y.Y."/>
            <person name="Niu S.C."/>
            <person name="Wang J.Y."/>
            <person name="Lin Y.C."/>
            <person name="Xu Q."/>
            <person name="Chen L.J."/>
            <person name="Yoshida K."/>
            <person name="Fujiwara S."/>
            <person name="Wang Z.W."/>
            <person name="Zhang Y.Q."/>
            <person name="Mitsuda N."/>
            <person name="Wang M."/>
            <person name="Liu G.H."/>
            <person name="Pecoraro L."/>
            <person name="Huang H.X."/>
            <person name="Xiao X.J."/>
            <person name="Lin M."/>
            <person name="Wu X.Y."/>
            <person name="Wu W.L."/>
            <person name="Chen Y.Y."/>
            <person name="Chang S.B."/>
            <person name="Sakamoto S."/>
            <person name="Ohme-Takagi M."/>
            <person name="Yagi M."/>
            <person name="Zeng S.J."/>
            <person name="Shen C.Y."/>
            <person name="Yeh C.M."/>
            <person name="Luo Y.B."/>
            <person name="Tsai W.C."/>
            <person name="Van de Peer Y."/>
            <person name="Liu Z.J."/>
        </authorList>
    </citation>
    <scope>NUCLEOTIDE SEQUENCE [LARGE SCALE GENOMIC DNA]</scope>
    <source>
        <strain evidence="10">cv. Shenzhen</strain>
        <tissue evidence="9">Stem</tissue>
    </source>
</reference>
<gene>
    <name evidence="9" type="primary">PUB10</name>
    <name evidence="9" type="ORF">AXF42_Ash005925</name>
</gene>
<dbReference type="Gene3D" id="3.30.40.10">
    <property type="entry name" value="Zinc/RING finger domain, C3HC4 (zinc finger)"/>
    <property type="match status" value="1"/>
</dbReference>
<evidence type="ECO:0000256" key="5">
    <source>
        <dbReference type="ARBA" id="ARBA00022737"/>
    </source>
</evidence>
<dbReference type="GO" id="GO:0016567">
    <property type="term" value="P:protein ubiquitination"/>
    <property type="evidence" value="ECO:0007669"/>
    <property type="project" value="UniProtKB-UniPathway"/>
</dbReference>
<evidence type="ECO:0000256" key="1">
    <source>
        <dbReference type="ARBA" id="ARBA00000900"/>
    </source>
</evidence>
<dbReference type="InterPro" id="IPR058678">
    <property type="entry name" value="ARM_PUB"/>
</dbReference>
<evidence type="ECO:0000256" key="4">
    <source>
        <dbReference type="ARBA" id="ARBA00022679"/>
    </source>
</evidence>
<dbReference type="AlphaFoldDB" id="A0A2I0AZR2"/>
<name>A0A2I0AZR2_9ASPA</name>
<dbReference type="SMART" id="SM00185">
    <property type="entry name" value="ARM"/>
    <property type="match status" value="5"/>
</dbReference>
<dbReference type="Pfam" id="PF25368">
    <property type="entry name" value="PUB10_N"/>
    <property type="match status" value="1"/>
</dbReference>
<dbReference type="EMBL" id="KZ451932">
    <property type="protein sequence ID" value="PKA61029.1"/>
    <property type="molecule type" value="Genomic_DNA"/>
</dbReference>
<dbReference type="PROSITE" id="PS50176">
    <property type="entry name" value="ARM_REPEAT"/>
    <property type="match status" value="1"/>
</dbReference>
<dbReference type="PANTHER" id="PTHR23315:SF52">
    <property type="entry name" value="U-BOX DOMAIN-CONTAINING PROTEIN 10"/>
    <property type="match status" value="1"/>
</dbReference>
<evidence type="ECO:0000313" key="9">
    <source>
        <dbReference type="EMBL" id="PKA61029.1"/>
    </source>
</evidence>
<feature type="domain" description="U-box" evidence="8">
    <location>
        <begin position="257"/>
        <end position="323"/>
    </location>
</feature>
<dbReference type="Gene3D" id="1.25.10.10">
    <property type="entry name" value="Leucine-rich Repeat Variant"/>
    <property type="match status" value="2"/>
</dbReference>
<keyword evidence="6" id="KW-0833">Ubl conjugation pathway</keyword>
<evidence type="ECO:0000256" key="3">
    <source>
        <dbReference type="ARBA" id="ARBA00012483"/>
    </source>
</evidence>
<dbReference type="InterPro" id="IPR057623">
    <property type="entry name" value="PUB12-19-like_N"/>
</dbReference>
<dbReference type="PANTHER" id="PTHR23315">
    <property type="entry name" value="U BOX DOMAIN-CONTAINING"/>
    <property type="match status" value="1"/>
</dbReference>
<dbReference type="OrthoDB" id="7537227at2759"/>
<dbReference type="PROSITE" id="PS51698">
    <property type="entry name" value="U_BOX"/>
    <property type="match status" value="1"/>
</dbReference>
<comment type="catalytic activity">
    <reaction evidence="1">
        <text>S-ubiquitinyl-[E2 ubiquitin-conjugating enzyme]-L-cysteine + [acceptor protein]-L-lysine = [E2 ubiquitin-conjugating enzyme]-L-cysteine + N(6)-ubiquitinyl-[acceptor protein]-L-lysine.</text>
        <dbReference type="EC" id="2.3.2.27"/>
    </reaction>
</comment>
<organism evidence="9 10">
    <name type="scientific">Apostasia shenzhenica</name>
    <dbReference type="NCBI Taxonomy" id="1088818"/>
    <lineage>
        <taxon>Eukaryota</taxon>
        <taxon>Viridiplantae</taxon>
        <taxon>Streptophyta</taxon>
        <taxon>Embryophyta</taxon>
        <taxon>Tracheophyta</taxon>
        <taxon>Spermatophyta</taxon>
        <taxon>Magnoliopsida</taxon>
        <taxon>Liliopsida</taxon>
        <taxon>Asparagales</taxon>
        <taxon>Orchidaceae</taxon>
        <taxon>Apostasioideae</taxon>
        <taxon>Apostasia</taxon>
    </lineage>
</organism>
<dbReference type="SUPFAM" id="SSF57850">
    <property type="entry name" value="RING/U-box"/>
    <property type="match status" value="1"/>
</dbReference>
<comment type="pathway">
    <text evidence="2">Protein modification; protein ubiquitination.</text>
</comment>
<dbReference type="Proteomes" id="UP000236161">
    <property type="component" value="Unassembled WGS sequence"/>
</dbReference>
<evidence type="ECO:0000256" key="2">
    <source>
        <dbReference type="ARBA" id="ARBA00004906"/>
    </source>
</evidence>
<dbReference type="UniPathway" id="UPA00143"/>
<dbReference type="CDD" id="cd16664">
    <property type="entry name" value="RING-Ubox_PUB"/>
    <property type="match status" value="1"/>
</dbReference>
<dbReference type="Pfam" id="PF04564">
    <property type="entry name" value="U-box"/>
    <property type="match status" value="1"/>
</dbReference>
<keyword evidence="5" id="KW-0677">Repeat</keyword>
<dbReference type="InterPro" id="IPR011989">
    <property type="entry name" value="ARM-like"/>
</dbReference>
<evidence type="ECO:0000256" key="7">
    <source>
        <dbReference type="PROSITE-ProRule" id="PRU00259"/>
    </source>
</evidence>
<dbReference type="FunFam" id="1.25.10.10:FF:000082">
    <property type="entry name" value="RING-type E3 ubiquitin transferase"/>
    <property type="match status" value="1"/>
</dbReference>
<dbReference type="EC" id="2.3.2.27" evidence="3"/>